<organism evidence="2 3">
    <name type="scientific">Pseudoxanthomonas indica</name>
    <dbReference type="NCBI Taxonomy" id="428993"/>
    <lineage>
        <taxon>Bacteria</taxon>
        <taxon>Pseudomonadati</taxon>
        <taxon>Pseudomonadota</taxon>
        <taxon>Gammaproteobacteria</taxon>
        <taxon>Lysobacterales</taxon>
        <taxon>Lysobacteraceae</taxon>
        <taxon>Pseudoxanthomonas</taxon>
    </lineage>
</organism>
<keyword evidence="1" id="KW-0732">Signal</keyword>
<proteinExistence type="predicted"/>
<evidence type="ECO:0000313" key="2">
    <source>
        <dbReference type="EMBL" id="SKC81293.1"/>
    </source>
</evidence>
<evidence type="ECO:0008006" key="4">
    <source>
        <dbReference type="Google" id="ProtNLM"/>
    </source>
</evidence>
<gene>
    <name evidence="2" type="ORF">SAMN06296058_3491</name>
</gene>
<name>A0A1T5LZH4_9GAMM</name>
<keyword evidence="3" id="KW-1185">Reference proteome</keyword>
<dbReference type="EMBL" id="FUZV01000002">
    <property type="protein sequence ID" value="SKC81293.1"/>
    <property type="molecule type" value="Genomic_DNA"/>
</dbReference>
<protein>
    <recommendedName>
        <fullName evidence="4">Lipoprotein</fullName>
    </recommendedName>
</protein>
<reference evidence="2 3" key="1">
    <citation type="submission" date="2017-02" db="EMBL/GenBank/DDBJ databases">
        <authorList>
            <person name="Peterson S.W."/>
        </authorList>
    </citation>
    <scope>NUCLEOTIDE SEQUENCE [LARGE SCALE GENOMIC DNA]</scope>
    <source>
        <strain evidence="2 3">P15</strain>
    </source>
</reference>
<dbReference type="PROSITE" id="PS51257">
    <property type="entry name" value="PROKAR_LIPOPROTEIN"/>
    <property type="match status" value="1"/>
</dbReference>
<feature type="chain" id="PRO_5010564142" description="Lipoprotein" evidence="1">
    <location>
        <begin position="21"/>
        <end position="164"/>
    </location>
</feature>
<dbReference type="Proteomes" id="UP000190341">
    <property type="component" value="Unassembled WGS sequence"/>
</dbReference>
<dbReference type="RefSeq" id="WP_139381616.1">
    <property type="nucleotide sequence ID" value="NZ_BMCL01000001.1"/>
</dbReference>
<sequence>MKRWGLWGILALLPAPMAGACSLNTNLLPFALEAGAAPANAPDETLQAPELKVTEITRGLGGAAGSCDGSGLLGIRLDWPRGDYKLDQVGFEFRVVGGDDVPAIFPAEPVAVTSTSRRVNLLFLWPDVPPGEQKPLRLELEVRAVTHGYLRGPPTRLFVNSSDL</sequence>
<evidence type="ECO:0000313" key="3">
    <source>
        <dbReference type="Proteomes" id="UP000190341"/>
    </source>
</evidence>
<dbReference type="STRING" id="428993.SAMN06296058_3491"/>
<feature type="signal peptide" evidence="1">
    <location>
        <begin position="1"/>
        <end position="20"/>
    </location>
</feature>
<accession>A0A1T5LZH4</accession>
<dbReference type="OrthoDB" id="6315657at2"/>
<evidence type="ECO:0000256" key="1">
    <source>
        <dbReference type="SAM" id="SignalP"/>
    </source>
</evidence>
<dbReference type="AlphaFoldDB" id="A0A1T5LZH4"/>